<dbReference type="PRINTS" id="PR00080">
    <property type="entry name" value="SDRFAMILY"/>
</dbReference>
<dbReference type="InterPro" id="IPR002347">
    <property type="entry name" value="SDR_fam"/>
</dbReference>
<dbReference type="PROSITE" id="PS00061">
    <property type="entry name" value="ADH_SHORT"/>
    <property type="match status" value="1"/>
</dbReference>
<geneLocation type="plasmid" evidence="2 3">
    <name>unnamed4</name>
</geneLocation>
<comment type="similarity">
    <text evidence="1">Belongs to the short-chain dehydrogenases/reductases (SDR) family.</text>
</comment>
<organism evidence="2 3">
    <name type="scientific">Hymenobacter volaticus</name>
    <dbReference type="NCBI Taxonomy" id="2932254"/>
    <lineage>
        <taxon>Bacteria</taxon>
        <taxon>Pseudomonadati</taxon>
        <taxon>Bacteroidota</taxon>
        <taxon>Cytophagia</taxon>
        <taxon>Cytophagales</taxon>
        <taxon>Hymenobacteraceae</taxon>
        <taxon>Hymenobacter</taxon>
    </lineage>
</organism>
<dbReference type="EMBL" id="CP095065">
    <property type="protein sequence ID" value="UOQ69275.1"/>
    <property type="molecule type" value="Genomic_DNA"/>
</dbReference>
<sequence>MANKLANKVAVITGGNSGIGFGIAQEFQQEGAKGAIVGRNQETLDRSAAQLGDNFIALKGDVTQIADLERVFKTVADKFGKLDALVVNAGGAVESSIVGSVVGATEEHFQQTIDLNLKSVFFTVQKALPYMNDGASIVLVSSMVAHRAMPGLTVYGAAKAGVVSFARSFSQDLLERNIRVNVLSPGTIDTPVFDKFGIPTEAMAQAKSGFADLIPIKRIGQPREMGRVAVFLASEDSSFMLGTEVLADGGVINL</sequence>
<accession>A0ABY4GEQ3</accession>
<dbReference type="PANTHER" id="PTHR42760">
    <property type="entry name" value="SHORT-CHAIN DEHYDROGENASES/REDUCTASES FAMILY MEMBER"/>
    <property type="match status" value="1"/>
</dbReference>
<evidence type="ECO:0000313" key="3">
    <source>
        <dbReference type="Proteomes" id="UP000830401"/>
    </source>
</evidence>
<keyword evidence="3" id="KW-1185">Reference proteome</keyword>
<dbReference type="SUPFAM" id="SSF51735">
    <property type="entry name" value="NAD(P)-binding Rossmann-fold domains"/>
    <property type="match status" value="1"/>
</dbReference>
<dbReference type="Gene3D" id="3.40.50.720">
    <property type="entry name" value="NAD(P)-binding Rossmann-like Domain"/>
    <property type="match status" value="1"/>
</dbReference>
<gene>
    <name evidence="2" type="ORF">MUN86_27880</name>
</gene>
<reference evidence="2" key="1">
    <citation type="submission" date="2022-04" db="EMBL/GenBank/DDBJ databases">
        <title>Hymenobacter sp. isolated from the air.</title>
        <authorList>
            <person name="Won M."/>
            <person name="Lee C.-M."/>
            <person name="Woen H.-Y."/>
            <person name="Kwon S.-W."/>
        </authorList>
    </citation>
    <scope>NUCLEOTIDE SEQUENCE</scope>
    <source>
        <strain evidence="2">5420S-77</strain>
        <plasmid evidence="2">unnamed4</plasmid>
    </source>
</reference>
<dbReference type="Proteomes" id="UP000830401">
    <property type="component" value="Plasmid unnamed4"/>
</dbReference>
<dbReference type="CDD" id="cd05233">
    <property type="entry name" value="SDR_c"/>
    <property type="match status" value="1"/>
</dbReference>
<dbReference type="Pfam" id="PF13561">
    <property type="entry name" value="adh_short_C2"/>
    <property type="match status" value="1"/>
</dbReference>
<dbReference type="InterPro" id="IPR036291">
    <property type="entry name" value="NAD(P)-bd_dom_sf"/>
</dbReference>
<keyword evidence="2" id="KW-0614">Plasmid</keyword>
<dbReference type="RefSeq" id="WP_245127030.1">
    <property type="nucleotide sequence ID" value="NZ_CP095065.1"/>
</dbReference>
<dbReference type="InterPro" id="IPR020904">
    <property type="entry name" value="Sc_DH/Rdtase_CS"/>
</dbReference>
<proteinExistence type="inferred from homology"/>
<protein>
    <submittedName>
        <fullName evidence="2">SDR family oxidoreductase</fullName>
    </submittedName>
</protein>
<dbReference type="PRINTS" id="PR00081">
    <property type="entry name" value="GDHRDH"/>
</dbReference>
<name>A0ABY4GEQ3_9BACT</name>
<evidence type="ECO:0000256" key="1">
    <source>
        <dbReference type="ARBA" id="ARBA00006484"/>
    </source>
</evidence>
<evidence type="ECO:0000313" key="2">
    <source>
        <dbReference type="EMBL" id="UOQ69275.1"/>
    </source>
</evidence>